<dbReference type="Pfam" id="PF16751">
    <property type="entry name" value="RsdA_SigD_bd"/>
    <property type="match status" value="1"/>
</dbReference>
<protein>
    <submittedName>
        <fullName evidence="3">Anti-sigma-D factor RsdA</fullName>
    </submittedName>
</protein>
<proteinExistence type="predicted"/>
<organism evidence="3 4">
    <name type="scientific">Gordonia hydrophobica</name>
    <dbReference type="NCBI Taxonomy" id="40516"/>
    <lineage>
        <taxon>Bacteria</taxon>
        <taxon>Bacillati</taxon>
        <taxon>Actinomycetota</taxon>
        <taxon>Actinomycetes</taxon>
        <taxon>Mycobacteriales</taxon>
        <taxon>Gordoniaceae</taxon>
        <taxon>Gordonia</taxon>
    </lineage>
</organism>
<evidence type="ECO:0000313" key="3">
    <source>
        <dbReference type="EMBL" id="WYY07701.1"/>
    </source>
</evidence>
<feature type="domain" description="Anti-sigma-D factor RsdA sigma factor binding region" evidence="2">
    <location>
        <begin position="12"/>
        <end position="57"/>
    </location>
</feature>
<dbReference type="EMBL" id="CP136137">
    <property type="protein sequence ID" value="WYY07701.1"/>
    <property type="molecule type" value="Genomic_DNA"/>
</dbReference>
<dbReference type="RefSeq" id="WP_066166048.1">
    <property type="nucleotide sequence ID" value="NZ_CP136137.1"/>
</dbReference>
<accession>A0ABZ2U1W3</accession>
<reference evidence="3 4" key="1">
    <citation type="journal article" date="2023" name="Virus Evol.">
        <title>Computational host range prediction-The good, the bad, and the ugly.</title>
        <authorList>
            <person name="Howell A.A."/>
            <person name="Versoza C.J."/>
            <person name="Pfeifer S.P."/>
        </authorList>
    </citation>
    <scope>NUCLEOTIDE SEQUENCE [LARGE SCALE GENOMIC DNA]</scope>
    <source>
        <strain evidence="3 4">1610/1b</strain>
    </source>
</reference>
<keyword evidence="4" id="KW-1185">Reference proteome</keyword>
<feature type="compositionally biased region" description="Low complexity" evidence="1">
    <location>
        <begin position="224"/>
        <end position="278"/>
    </location>
</feature>
<feature type="compositionally biased region" description="Polar residues" evidence="1">
    <location>
        <begin position="198"/>
        <end position="210"/>
    </location>
</feature>
<gene>
    <name evidence="3" type="ORF">RVF87_01025</name>
</gene>
<dbReference type="InterPro" id="IPR031928">
    <property type="entry name" value="RsdA_SigD-bd"/>
</dbReference>
<dbReference type="Gene3D" id="6.10.250.1300">
    <property type="match status" value="1"/>
</dbReference>
<name>A0ABZ2U1W3_9ACTN</name>
<feature type="region of interest" description="Disordered" evidence="1">
    <location>
        <begin position="195"/>
        <end position="278"/>
    </location>
</feature>
<evidence type="ECO:0000259" key="2">
    <source>
        <dbReference type="Pfam" id="PF16751"/>
    </source>
</evidence>
<sequence length="278" mass="28737">MSDDGVTSGPIDVGAVRRDDAFLDDLAAGRAAQVADSAEYELAGMIAQWRADSISSPIPTTPTVADIEAAITRANQRERRGGLSRRLRIVSGAAAILAVVGAGLLVVSEGSQPGDPLWSVKQVVFADQAKQTQARVDVESNIEAAKEALATGDVVKANDLINQAEKDIGPIQDKAEAADLRELIESIREQNPGKLIPTLSSLPSIPTTVLPTEETPDPTVMMQSPTPSTSKPSKPSSSSPSSSESKTSSETPKPSSTSPSPTASGSSTAVPPSTSAVN</sequence>
<evidence type="ECO:0000256" key="1">
    <source>
        <dbReference type="SAM" id="MobiDB-lite"/>
    </source>
</evidence>
<evidence type="ECO:0000313" key="4">
    <source>
        <dbReference type="Proteomes" id="UP001479933"/>
    </source>
</evidence>
<dbReference type="Proteomes" id="UP001479933">
    <property type="component" value="Chromosome"/>
</dbReference>